<reference evidence="3" key="1">
    <citation type="journal article" date="2014" name="Int. J. Syst. Evol. Microbiol.">
        <title>Complete genome sequence of Corynebacterium casei LMG S-19264T (=DSM 44701T), isolated from a smear-ripened cheese.</title>
        <authorList>
            <consortium name="US DOE Joint Genome Institute (JGI-PGF)"/>
            <person name="Walter F."/>
            <person name="Albersmeier A."/>
            <person name="Kalinowski J."/>
            <person name="Ruckert C."/>
        </authorList>
    </citation>
    <scope>NUCLEOTIDE SEQUENCE</scope>
    <source>
        <strain evidence="3">KCTC 23430</strain>
    </source>
</reference>
<gene>
    <name evidence="3" type="ORF">GCM10007053_03690</name>
</gene>
<dbReference type="RefSeq" id="WP_189474604.1">
    <property type="nucleotide sequence ID" value="NZ_BMYM01000001.1"/>
</dbReference>
<name>A0A918XCM6_9GAMM</name>
<protein>
    <submittedName>
        <fullName evidence="3">Uncharacterized protein</fullName>
    </submittedName>
</protein>
<dbReference type="AlphaFoldDB" id="A0A918XCM6"/>
<evidence type="ECO:0000256" key="2">
    <source>
        <dbReference type="SAM" id="Phobius"/>
    </source>
</evidence>
<accession>A0A918XCM6</accession>
<evidence type="ECO:0000313" key="3">
    <source>
        <dbReference type="EMBL" id="GHD26597.1"/>
    </source>
</evidence>
<keyword evidence="2" id="KW-0472">Membrane</keyword>
<keyword evidence="4" id="KW-1185">Reference proteome</keyword>
<dbReference type="Proteomes" id="UP000644693">
    <property type="component" value="Unassembled WGS sequence"/>
</dbReference>
<keyword evidence="2" id="KW-1133">Transmembrane helix</keyword>
<reference evidence="3" key="2">
    <citation type="submission" date="2020-09" db="EMBL/GenBank/DDBJ databases">
        <authorList>
            <person name="Sun Q."/>
            <person name="Kim S."/>
        </authorList>
    </citation>
    <scope>NUCLEOTIDE SEQUENCE</scope>
    <source>
        <strain evidence="3">KCTC 23430</strain>
    </source>
</reference>
<comment type="caution">
    <text evidence="3">The sequence shown here is derived from an EMBL/GenBank/DDBJ whole genome shotgun (WGS) entry which is preliminary data.</text>
</comment>
<sequence>MSDADKTDSEARPGVAIAGLENTLLRLTFWQTILSIAGVFTGVVALYAALNESEAVRQQTAASVWPYVQLTINDTSNGESASFELSVDNVGVGPALMRDAQVTYRGAPQSNWQSVVDAIGPNGGVLGIDYGKSSLRQRVLAPGESLVAFQTGDKDLALSVQAATFSGELSVTYCYCSIFDECWVKRSGPPGADKPSKVAGQCPDFGDSAFAD</sequence>
<organism evidence="3 4">
    <name type="scientific">Parahalioglobus pacificus</name>
    <dbReference type="NCBI Taxonomy" id="930806"/>
    <lineage>
        <taxon>Bacteria</taxon>
        <taxon>Pseudomonadati</taxon>
        <taxon>Pseudomonadota</taxon>
        <taxon>Gammaproteobacteria</taxon>
        <taxon>Cellvibrionales</taxon>
        <taxon>Halieaceae</taxon>
        <taxon>Parahalioglobus</taxon>
    </lineage>
</organism>
<dbReference type="EMBL" id="BMYM01000001">
    <property type="protein sequence ID" value="GHD26597.1"/>
    <property type="molecule type" value="Genomic_DNA"/>
</dbReference>
<feature type="region of interest" description="Disordered" evidence="1">
    <location>
        <begin position="190"/>
        <end position="212"/>
    </location>
</feature>
<keyword evidence="2" id="KW-0812">Transmembrane</keyword>
<feature type="transmembrane region" description="Helical" evidence="2">
    <location>
        <begin position="29"/>
        <end position="50"/>
    </location>
</feature>
<evidence type="ECO:0000313" key="4">
    <source>
        <dbReference type="Proteomes" id="UP000644693"/>
    </source>
</evidence>
<evidence type="ECO:0000256" key="1">
    <source>
        <dbReference type="SAM" id="MobiDB-lite"/>
    </source>
</evidence>
<proteinExistence type="predicted"/>